<dbReference type="SUPFAM" id="SSF46785">
    <property type="entry name" value="Winged helix' DNA-binding domain"/>
    <property type="match status" value="1"/>
</dbReference>
<dbReference type="RefSeq" id="WP_148948217.1">
    <property type="nucleotide sequence ID" value="NZ_VTEH01000017.1"/>
</dbReference>
<dbReference type="Pfam" id="PF03466">
    <property type="entry name" value="LysR_substrate"/>
    <property type="match status" value="1"/>
</dbReference>
<gene>
    <name evidence="6" type="ORF">FZC79_18310</name>
</gene>
<organism evidence="6 7">
    <name type="scientific">Rossellomorea vietnamensis</name>
    <dbReference type="NCBI Taxonomy" id="218284"/>
    <lineage>
        <taxon>Bacteria</taxon>
        <taxon>Bacillati</taxon>
        <taxon>Bacillota</taxon>
        <taxon>Bacilli</taxon>
        <taxon>Bacillales</taxon>
        <taxon>Bacillaceae</taxon>
        <taxon>Rossellomorea</taxon>
    </lineage>
</organism>
<dbReference type="Pfam" id="PF00126">
    <property type="entry name" value="HTH_1"/>
    <property type="match status" value="1"/>
</dbReference>
<dbReference type="PANTHER" id="PTHR30126">
    <property type="entry name" value="HTH-TYPE TRANSCRIPTIONAL REGULATOR"/>
    <property type="match status" value="1"/>
</dbReference>
<dbReference type="InterPro" id="IPR036390">
    <property type="entry name" value="WH_DNA-bd_sf"/>
</dbReference>
<name>A0A5D4K9N9_9BACI</name>
<keyword evidence="4" id="KW-0804">Transcription</keyword>
<dbReference type="InterPro" id="IPR000847">
    <property type="entry name" value="LysR_HTH_N"/>
</dbReference>
<dbReference type="InterPro" id="IPR036388">
    <property type="entry name" value="WH-like_DNA-bd_sf"/>
</dbReference>
<feature type="domain" description="HTH lysR-type" evidence="5">
    <location>
        <begin position="1"/>
        <end position="58"/>
    </location>
</feature>
<dbReference type="AlphaFoldDB" id="A0A5D4K9N9"/>
<evidence type="ECO:0000256" key="3">
    <source>
        <dbReference type="ARBA" id="ARBA00023125"/>
    </source>
</evidence>
<reference evidence="6 7" key="1">
    <citation type="submission" date="2019-08" db="EMBL/GenBank/DDBJ databases">
        <title>Bacillus genomes from the desert of Cuatro Cienegas, Coahuila.</title>
        <authorList>
            <person name="Olmedo-Alvarez G."/>
        </authorList>
    </citation>
    <scope>NUCLEOTIDE SEQUENCE [LARGE SCALE GENOMIC DNA]</scope>
    <source>
        <strain evidence="6 7">CH40_1T</strain>
    </source>
</reference>
<comment type="similarity">
    <text evidence="1">Belongs to the LysR transcriptional regulatory family.</text>
</comment>
<evidence type="ECO:0000256" key="4">
    <source>
        <dbReference type="ARBA" id="ARBA00023163"/>
    </source>
</evidence>
<evidence type="ECO:0000256" key="2">
    <source>
        <dbReference type="ARBA" id="ARBA00023015"/>
    </source>
</evidence>
<dbReference type="PANTHER" id="PTHR30126:SF40">
    <property type="entry name" value="HTH-TYPE TRANSCRIPTIONAL REGULATOR GLTR"/>
    <property type="match status" value="1"/>
</dbReference>
<dbReference type="GO" id="GO:0003700">
    <property type="term" value="F:DNA-binding transcription factor activity"/>
    <property type="evidence" value="ECO:0007669"/>
    <property type="project" value="InterPro"/>
</dbReference>
<dbReference type="SUPFAM" id="SSF53850">
    <property type="entry name" value="Periplasmic binding protein-like II"/>
    <property type="match status" value="1"/>
</dbReference>
<accession>A0A5D4K9N9</accession>
<comment type="caution">
    <text evidence="6">The sequence shown here is derived from an EMBL/GenBank/DDBJ whole genome shotgun (WGS) entry which is preliminary data.</text>
</comment>
<evidence type="ECO:0000256" key="1">
    <source>
        <dbReference type="ARBA" id="ARBA00009437"/>
    </source>
</evidence>
<sequence>MNITQLQYLLDVGELGSFTGAAKKNLMTVPAISISISQLETELGVSLFSRSRKGVIPTLEGKKVIQHAVSILKSVEKMKDEISILKETVYGDITIATIPGMVPKIIDTTLEFQKNFPHVNVQMAEAPSSDVIIGVKKGQADIGFLSAAASNQDPALTWTSVMKDEARLVINKNSRLRFFESINGEEIKNETFVLYNDPLIKSIAENLFLKENSNRVALTTNNAEAIYQMVIKSNAITIATEYIVDSLPFHIKTEIITIPLNKINSIPNFLWRITRKDEELSGVIETFTHQLLTQLLPKDSQ</sequence>
<dbReference type="FunFam" id="1.10.10.10:FF:000001">
    <property type="entry name" value="LysR family transcriptional regulator"/>
    <property type="match status" value="1"/>
</dbReference>
<dbReference type="Gene3D" id="3.40.190.290">
    <property type="match status" value="1"/>
</dbReference>
<keyword evidence="2" id="KW-0805">Transcription regulation</keyword>
<evidence type="ECO:0000259" key="5">
    <source>
        <dbReference type="PROSITE" id="PS50931"/>
    </source>
</evidence>
<dbReference type="PROSITE" id="PS50931">
    <property type="entry name" value="HTH_LYSR"/>
    <property type="match status" value="1"/>
</dbReference>
<dbReference type="Gene3D" id="1.10.10.10">
    <property type="entry name" value="Winged helix-like DNA-binding domain superfamily/Winged helix DNA-binding domain"/>
    <property type="match status" value="1"/>
</dbReference>
<dbReference type="Proteomes" id="UP000323317">
    <property type="component" value="Unassembled WGS sequence"/>
</dbReference>
<dbReference type="GO" id="GO:0000976">
    <property type="term" value="F:transcription cis-regulatory region binding"/>
    <property type="evidence" value="ECO:0007669"/>
    <property type="project" value="TreeGrafter"/>
</dbReference>
<dbReference type="InterPro" id="IPR005119">
    <property type="entry name" value="LysR_subst-bd"/>
</dbReference>
<keyword evidence="3" id="KW-0238">DNA-binding</keyword>
<evidence type="ECO:0000313" key="6">
    <source>
        <dbReference type="EMBL" id="TYR73589.1"/>
    </source>
</evidence>
<dbReference type="CDD" id="cd05466">
    <property type="entry name" value="PBP2_LTTR_substrate"/>
    <property type="match status" value="1"/>
</dbReference>
<evidence type="ECO:0000313" key="7">
    <source>
        <dbReference type="Proteomes" id="UP000323317"/>
    </source>
</evidence>
<protein>
    <submittedName>
        <fullName evidence="6">LysR family transcriptional regulator</fullName>
    </submittedName>
</protein>
<dbReference type="EMBL" id="VTEH01000017">
    <property type="protein sequence ID" value="TYR73589.1"/>
    <property type="molecule type" value="Genomic_DNA"/>
</dbReference>
<proteinExistence type="inferred from homology"/>